<dbReference type="Proteomes" id="UP000481872">
    <property type="component" value="Unassembled WGS sequence"/>
</dbReference>
<keyword evidence="1" id="KW-1133">Transmembrane helix</keyword>
<keyword evidence="1" id="KW-0812">Transmembrane</keyword>
<evidence type="ECO:0000313" key="2">
    <source>
        <dbReference type="EMBL" id="NEU03529.1"/>
    </source>
</evidence>
<comment type="caution">
    <text evidence="2">The sequence shown here is derived from an EMBL/GenBank/DDBJ whole genome shotgun (WGS) entry which is preliminary data.</text>
</comment>
<dbReference type="AlphaFoldDB" id="A0A6M0GYX8"/>
<accession>A0A6M0GYX8</accession>
<organism evidence="2 3">
    <name type="scientific">Clostridium senegalense</name>
    <dbReference type="NCBI Taxonomy" id="1465809"/>
    <lineage>
        <taxon>Bacteria</taxon>
        <taxon>Bacillati</taxon>
        <taxon>Bacillota</taxon>
        <taxon>Clostridia</taxon>
        <taxon>Eubacteriales</taxon>
        <taxon>Clostridiaceae</taxon>
        <taxon>Clostridium</taxon>
    </lineage>
</organism>
<proteinExistence type="predicted"/>
<feature type="transmembrane region" description="Helical" evidence="1">
    <location>
        <begin position="7"/>
        <end position="30"/>
    </location>
</feature>
<dbReference type="RefSeq" id="WP_199868869.1">
    <property type="nucleotide sequence ID" value="NZ_JAAGPU010000001.1"/>
</dbReference>
<dbReference type="EMBL" id="JAAGPU010000001">
    <property type="protein sequence ID" value="NEU03529.1"/>
    <property type="molecule type" value="Genomic_DNA"/>
</dbReference>
<gene>
    <name evidence="2" type="ORF">G3M99_01405</name>
</gene>
<reference evidence="2 3" key="1">
    <citation type="submission" date="2020-02" db="EMBL/GenBank/DDBJ databases">
        <title>Genome assembly of a novel Clostridium senegalense strain.</title>
        <authorList>
            <person name="Gupta T.B."/>
            <person name="Jauregui R."/>
            <person name="Maclean P."/>
            <person name="Nawarathana A."/>
            <person name="Brightwell G."/>
        </authorList>
    </citation>
    <scope>NUCLEOTIDE SEQUENCE [LARGE SCALE GENOMIC DNA]</scope>
    <source>
        <strain evidence="2 3">AGRFS4</strain>
    </source>
</reference>
<evidence type="ECO:0000313" key="3">
    <source>
        <dbReference type="Proteomes" id="UP000481872"/>
    </source>
</evidence>
<keyword evidence="1" id="KW-0472">Membrane</keyword>
<name>A0A6M0GYX8_9CLOT</name>
<protein>
    <submittedName>
        <fullName evidence="2">Uncharacterized protein</fullName>
    </submittedName>
</protein>
<keyword evidence="3" id="KW-1185">Reference proteome</keyword>
<evidence type="ECO:0000256" key="1">
    <source>
        <dbReference type="SAM" id="Phobius"/>
    </source>
</evidence>
<feature type="transmembrane region" description="Helical" evidence="1">
    <location>
        <begin position="36"/>
        <end position="56"/>
    </location>
</feature>
<sequence>MRKIKHLVLGEIITFLFFIVTAKLFWMGSFPVHEEFVILCLVIIGGMMIMCTYIILDKLEEIISDINKLKDK</sequence>